<dbReference type="Proteomes" id="UP000002043">
    <property type="component" value="Chromosome"/>
</dbReference>
<sequence length="63" mass="7004">MRILVDIDTCTCCQLCYEEAPEVFANRGDGYPLVIMREVIPPFLEKVVWVAEACPSGSILLEG</sequence>
<dbReference type="KEGG" id="tal:Thal_1158"/>
<dbReference type="Pfam" id="PF13459">
    <property type="entry name" value="Fer4_15"/>
    <property type="match status" value="1"/>
</dbReference>
<organism evidence="1 2">
    <name type="scientific">Thermocrinis albus (strain DSM 14484 / JCM 11386 / HI 11/12)</name>
    <dbReference type="NCBI Taxonomy" id="638303"/>
    <lineage>
        <taxon>Bacteria</taxon>
        <taxon>Pseudomonadati</taxon>
        <taxon>Aquificota</taxon>
        <taxon>Aquificia</taxon>
        <taxon>Aquificales</taxon>
        <taxon>Aquificaceae</taxon>
        <taxon>Thermocrinis</taxon>
    </lineage>
</organism>
<reference evidence="2" key="1">
    <citation type="journal article" date="2010" name="Stand. Genomic Sci.">
        <title>Complete genome sequence of Thermocrinis albus type strain (HI 11/12T).</title>
        <authorList>
            <person name="Wirth R."/>
            <person name="Sikorski J."/>
            <person name="Brambilla E."/>
            <person name="Misra M."/>
            <person name="Lapidus A."/>
            <person name="Copeland A."/>
            <person name="Nolan M."/>
            <person name="Lucas S."/>
            <person name="Chen F."/>
            <person name="Tice H."/>
            <person name="Cheng J.F."/>
            <person name="Han C."/>
            <person name="Detter J.C."/>
            <person name="Tapia R."/>
            <person name="Bruce D."/>
            <person name="Goodwin L."/>
            <person name="Pitluck S."/>
            <person name="Pati A."/>
            <person name="Anderson I."/>
            <person name="Ivanova N."/>
            <person name="Mavromatis K."/>
            <person name="Mikhailova N."/>
            <person name="Chen A."/>
            <person name="Palaniappan K."/>
            <person name="Bilek Y."/>
            <person name="Hader T."/>
            <person name="Land M."/>
            <person name="Hauser L."/>
            <person name="Chang Y.J."/>
            <person name="Jeffries C.D."/>
            <person name="Tindall B.J."/>
            <person name="Rohde M."/>
            <person name="Goker M."/>
            <person name="Bristow J."/>
            <person name="Eisen J.A."/>
            <person name="Markowitz V."/>
            <person name="Hugenholtz P."/>
            <person name="Kyrpides N.C."/>
            <person name="Klenk H.P."/>
        </authorList>
    </citation>
    <scope>NUCLEOTIDE SEQUENCE [LARGE SCALE GENOMIC DNA]</scope>
    <source>
        <strain evidence="2">DSM 14484 / JCM 11386 / HI 11/12</strain>
    </source>
</reference>
<gene>
    <name evidence="1" type="ordered locus">Thal_1158</name>
</gene>
<dbReference type="Gene3D" id="3.30.70.20">
    <property type="match status" value="1"/>
</dbReference>
<evidence type="ECO:0008006" key="3">
    <source>
        <dbReference type="Google" id="ProtNLM"/>
    </source>
</evidence>
<protein>
    <recommendedName>
        <fullName evidence="3">Ferredoxin</fullName>
    </recommendedName>
</protein>
<evidence type="ECO:0000313" key="1">
    <source>
        <dbReference type="EMBL" id="ADC89790.1"/>
    </source>
</evidence>
<name>D3SM10_THEAH</name>
<dbReference type="RefSeq" id="WP_012992196.1">
    <property type="nucleotide sequence ID" value="NC_013894.1"/>
</dbReference>
<dbReference type="EMBL" id="CP001931">
    <property type="protein sequence ID" value="ADC89790.1"/>
    <property type="molecule type" value="Genomic_DNA"/>
</dbReference>
<dbReference type="SUPFAM" id="SSF54862">
    <property type="entry name" value="4Fe-4S ferredoxins"/>
    <property type="match status" value="1"/>
</dbReference>
<dbReference type="OrthoDB" id="9803319at2"/>
<evidence type="ECO:0000313" key="2">
    <source>
        <dbReference type="Proteomes" id="UP000002043"/>
    </source>
</evidence>
<dbReference type="AlphaFoldDB" id="D3SM10"/>
<dbReference type="eggNOG" id="COG1141">
    <property type="taxonomic scope" value="Bacteria"/>
</dbReference>
<proteinExistence type="predicted"/>
<keyword evidence="2" id="KW-1185">Reference proteome</keyword>
<dbReference type="HOGENOM" id="CLU_139698_6_4_0"/>
<accession>D3SM10</accession>
<dbReference type="STRING" id="638303.Thal_1158"/>